<dbReference type="GO" id="GO:0016853">
    <property type="term" value="F:isomerase activity"/>
    <property type="evidence" value="ECO:0007669"/>
    <property type="project" value="UniProtKB-KW"/>
</dbReference>
<comment type="subcellular location">
    <subcellularLocation>
        <location evidence="2 9">Cytoplasm</location>
    </subcellularLocation>
</comment>
<dbReference type="SUPFAM" id="SSF51366">
    <property type="entry name" value="Ribulose-phoshate binding barrel"/>
    <property type="match status" value="1"/>
</dbReference>
<dbReference type="RefSeq" id="WP_263738307.1">
    <property type="nucleotide sequence ID" value="NZ_JAOWKZ010000001.1"/>
</dbReference>
<comment type="caution">
    <text evidence="11">The sequence shown here is derived from an EMBL/GenBank/DDBJ whole genome shotgun (WGS) entry which is preliminary data.</text>
</comment>
<dbReference type="HAMAP" id="MF_01014">
    <property type="entry name" value="HisA"/>
    <property type="match status" value="1"/>
</dbReference>
<feature type="active site" description="Proton acceptor" evidence="9">
    <location>
        <position position="8"/>
    </location>
</feature>
<dbReference type="InterPro" id="IPR013785">
    <property type="entry name" value="Aldolase_TIM"/>
</dbReference>
<dbReference type="Proteomes" id="UP001652564">
    <property type="component" value="Unassembled WGS sequence"/>
</dbReference>
<dbReference type="InterPro" id="IPR006062">
    <property type="entry name" value="His_biosynth"/>
</dbReference>
<accession>A0ABT2ZJ12</accession>
<evidence type="ECO:0000313" key="12">
    <source>
        <dbReference type="Proteomes" id="UP001652564"/>
    </source>
</evidence>
<protein>
    <recommendedName>
        <fullName evidence="9">1-(5-phosphoribosyl)-5-[(5-phosphoribosylamino)methylideneamino] imidazole-4-carboxamide isomerase</fullName>
        <ecNumber evidence="9">5.3.1.16</ecNumber>
    </recommendedName>
    <alternativeName>
        <fullName evidence="9">Phosphoribosylformimino-5-aminoimidazole carboxamide ribotide isomerase</fullName>
    </alternativeName>
</protein>
<keyword evidence="12" id="KW-1185">Reference proteome</keyword>
<evidence type="ECO:0000256" key="10">
    <source>
        <dbReference type="RuleBase" id="RU003657"/>
    </source>
</evidence>
<evidence type="ECO:0000256" key="4">
    <source>
        <dbReference type="ARBA" id="ARBA00009667"/>
    </source>
</evidence>
<dbReference type="InterPro" id="IPR011060">
    <property type="entry name" value="RibuloseP-bd_barrel"/>
</dbReference>
<evidence type="ECO:0000256" key="8">
    <source>
        <dbReference type="ARBA" id="ARBA00023235"/>
    </source>
</evidence>
<name>A0ABT2ZJ12_9RHOB</name>
<sequence length="247" mass="27131">MIIYPTIEIQNGRCVSLHRGRLEEPSIWHVDPVEKAKEFAHAGAEWMHVTDLDAMAGSNKNHDLILKIIRDAGLPVQLGGGFRTRDRIAEWINLGAGRIVVSTLAAQNPHLVKEIAFHHPDQIVLSIDVWKGHVLTHGWKTESSYAPEAFIDAFKGTPFAAVVVTDIDYDIGDADAALGVVSRIAERTKIPVIASGIVRTVDDVSRLRLLGEVSGAMISRALFNKTVNLKDALREARPDTAHVAEFI</sequence>
<comment type="pathway">
    <text evidence="3 9">Amino-acid biosynthesis; L-histidine biosynthesis; L-histidine from 5-phospho-alpha-D-ribose 1-diphosphate: step 4/9.</text>
</comment>
<gene>
    <name evidence="9" type="primary">hisA</name>
    <name evidence="11" type="ORF">OEZ71_02285</name>
</gene>
<feature type="active site" description="Proton donor" evidence="9">
    <location>
        <position position="128"/>
    </location>
</feature>
<comment type="catalytic activity">
    <reaction evidence="1 9">
        <text>1-(5-phospho-beta-D-ribosyl)-5-[(5-phospho-beta-D-ribosylamino)methylideneamino]imidazole-4-carboxamide = 5-[(5-phospho-1-deoxy-D-ribulos-1-ylimino)methylamino]-1-(5-phospho-beta-D-ribosyl)imidazole-4-carboxamide</text>
        <dbReference type="Rhea" id="RHEA:15469"/>
        <dbReference type="ChEBI" id="CHEBI:58435"/>
        <dbReference type="ChEBI" id="CHEBI:58525"/>
        <dbReference type="EC" id="5.3.1.16"/>
    </reaction>
</comment>
<evidence type="ECO:0000256" key="6">
    <source>
        <dbReference type="ARBA" id="ARBA00022605"/>
    </source>
</evidence>
<keyword evidence="7 9" id="KW-0368">Histidine biosynthesis</keyword>
<keyword evidence="6 9" id="KW-0028">Amino-acid biosynthesis</keyword>
<dbReference type="PANTHER" id="PTHR43090">
    <property type="entry name" value="1-(5-PHOSPHORIBOSYL)-5-[(5-PHOSPHORIBOSYLAMINO)METHYLIDENEAMINO] IMIDAZOLE-4-CARBOXAMIDE ISOMERASE"/>
    <property type="match status" value="1"/>
</dbReference>
<evidence type="ECO:0000256" key="5">
    <source>
        <dbReference type="ARBA" id="ARBA00022490"/>
    </source>
</evidence>
<evidence type="ECO:0000256" key="3">
    <source>
        <dbReference type="ARBA" id="ARBA00005133"/>
    </source>
</evidence>
<keyword evidence="8 9" id="KW-0413">Isomerase</keyword>
<organism evidence="11 12">
    <name type="scientific">Albidovulum litorale</name>
    <dbReference type="NCBI Taxonomy" id="2984134"/>
    <lineage>
        <taxon>Bacteria</taxon>
        <taxon>Pseudomonadati</taxon>
        <taxon>Pseudomonadota</taxon>
        <taxon>Alphaproteobacteria</taxon>
        <taxon>Rhodobacterales</taxon>
        <taxon>Paracoccaceae</taxon>
        <taxon>Albidovulum</taxon>
    </lineage>
</organism>
<reference evidence="11 12" key="1">
    <citation type="submission" date="2022-10" db="EMBL/GenBank/DDBJ databases">
        <title>Defluviimonas sp. nov., isolated from ocean surface sediments.</title>
        <authorList>
            <person name="He W."/>
            <person name="Wang L."/>
            <person name="Zhang D.-F."/>
        </authorList>
    </citation>
    <scope>NUCLEOTIDE SEQUENCE [LARGE SCALE GENOMIC DNA]</scope>
    <source>
        <strain evidence="11 12">WL0050</strain>
    </source>
</reference>
<keyword evidence="5 9" id="KW-0963">Cytoplasm</keyword>
<proteinExistence type="inferred from homology"/>
<dbReference type="CDD" id="cd04732">
    <property type="entry name" value="HisA"/>
    <property type="match status" value="1"/>
</dbReference>
<evidence type="ECO:0000256" key="7">
    <source>
        <dbReference type="ARBA" id="ARBA00023102"/>
    </source>
</evidence>
<dbReference type="Gene3D" id="3.20.20.70">
    <property type="entry name" value="Aldolase class I"/>
    <property type="match status" value="1"/>
</dbReference>
<dbReference type="EMBL" id="JAOWKZ010000001">
    <property type="protein sequence ID" value="MCV2871118.1"/>
    <property type="molecule type" value="Genomic_DNA"/>
</dbReference>
<evidence type="ECO:0000256" key="9">
    <source>
        <dbReference type="HAMAP-Rule" id="MF_01014"/>
    </source>
</evidence>
<evidence type="ECO:0000256" key="2">
    <source>
        <dbReference type="ARBA" id="ARBA00004496"/>
    </source>
</evidence>
<evidence type="ECO:0000313" key="11">
    <source>
        <dbReference type="EMBL" id="MCV2871118.1"/>
    </source>
</evidence>
<dbReference type="InterPro" id="IPR023016">
    <property type="entry name" value="HisA/PriA"/>
</dbReference>
<dbReference type="PANTHER" id="PTHR43090:SF2">
    <property type="entry name" value="1-(5-PHOSPHORIBOSYL)-5-[(5-PHOSPHORIBOSYLAMINO)METHYLIDENEAMINO] IMIDAZOLE-4-CARBOXAMIDE ISOMERASE"/>
    <property type="match status" value="1"/>
</dbReference>
<dbReference type="InterPro" id="IPR044524">
    <property type="entry name" value="Isoase_HisA-like"/>
</dbReference>
<dbReference type="Pfam" id="PF00977">
    <property type="entry name" value="His_biosynth"/>
    <property type="match status" value="1"/>
</dbReference>
<comment type="similarity">
    <text evidence="4 9 10">Belongs to the HisA/HisF family.</text>
</comment>
<dbReference type="EC" id="5.3.1.16" evidence="9"/>
<evidence type="ECO:0000256" key="1">
    <source>
        <dbReference type="ARBA" id="ARBA00000901"/>
    </source>
</evidence>